<sequence length="218" mass="24373">MEIIKYEMQGEQQILLAQSTFTTGGPADGRKSGKQKKDHQTKETPTAAGLVATTQRNGWTGGPSQSKSFDRFWKSKKLHKELYGITSKKIGGECFRNIVFGGGSTKLRKVFKISVTLYDIRGSAIKRLQFLEKDDTCGMTPNVSTGKRMEEHRVQGNILSDIGADWAEVDILIGFDYWGDILTGHMKKLSPGVMASETIFGWSLRDMVSMDMRKQQPQ</sequence>
<protein>
    <recommendedName>
        <fullName evidence="4">Peptidase aspartic putative domain-containing protein</fullName>
    </recommendedName>
</protein>
<keyword evidence="3" id="KW-1185">Reference proteome</keyword>
<evidence type="ECO:0008006" key="4">
    <source>
        <dbReference type="Google" id="ProtNLM"/>
    </source>
</evidence>
<name>A0ABP1PTP5_9HEXA</name>
<evidence type="ECO:0000313" key="3">
    <source>
        <dbReference type="Proteomes" id="UP001642540"/>
    </source>
</evidence>
<dbReference type="Proteomes" id="UP001642540">
    <property type="component" value="Unassembled WGS sequence"/>
</dbReference>
<accession>A0ABP1PTP5</accession>
<proteinExistence type="predicted"/>
<gene>
    <name evidence="2" type="ORF">ODALV1_LOCUS3679</name>
</gene>
<reference evidence="2 3" key="1">
    <citation type="submission" date="2024-08" db="EMBL/GenBank/DDBJ databases">
        <authorList>
            <person name="Cucini C."/>
            <person name="Frati F."/>
        </authorList>
    </citation>
    <scope>NUCLEOTIDE SEQUENCE [LARGE SCALE GENOMIC DNA]</scope>
</reference>
<feature type="region of interest" description="Disordered" evidence="1">
    <location>
        <begin position="20"/>
        <end position="49"/>
    </location>
</feature>
<dbReference type="EMBL" id="CAXLJM020000012">
    <property type="protein sequence ID" value="CAL8077047.1"/>
    <property type="molecule type" value="Genomic_DNA"/>
</dbReference>
<evidence type="ECO:0000313" key="2">
    <source>
        <dbReference type="EMBL" id="CAL8077047.1"/>
    </source>
</evidence>
<organism evidence="2 3">
    <name type="scientific">Orchesella dallaii</name>
    <dbReference type="NCBI Taxonomy" id="48710"/>
    <lineage>
        <taxon>Eukaryota</taxon>
        <taxon>Metazoa</taxon>
        <taxon>Ecdysozoa</taxon>
        <taxon>Arthropoda</taxon>
        <taxon>Hexapoda</taxon>
        <taxon>Collembola</taxon>
        <taxon>Entomobryomorpha</taxon>
        <taxon>Entomobryoidea</taxon>
        <taxon>Orchesellidae</taxon>
        <taxon>Orchesellinae</taxon>
        <taxon>Orchesella</taxon>
    </lineage>
</organism>
<evidence type="ECO:0000256" key="1">
    <source>
        <dbReference type="SAM" id="MobiDB-lite"/>
    </source>
</evidence>
<comment type="caution">
    <text evidence="2">The sequence shown here is derived from an EMBL/GenBank/DDBJ whole genome shotgun (WGS) entry which is preliminary data.</text>
</comment>